<name>A0AAD1C5R9_METFU</name>
<gene>
    <name evidence="1" type="ORF">KF707C_44760</name>
</gene>
<dbReference type="EMBL" id="AP014862">
    <property type="protein sequence ID" value="BAU76164.1"/>
    <property type="molecule type" value="Genomic_DNA"/>
</dbReference>
<accession>A0AAD1C5R9</accession>
<dbReference type="KEGG" id="pfuw:KF707C_44760"/>
<dbReference type="Pfam" id="PF05930">
    <property type="entry name" value="Phage_AlpA"/>
    <property type="match status" value="1"/>
</dbReference>
<evidence type="ECO:0000313" key="1">
    <source>
        <dbReference type="EMBL" id="BAU76164.1"/>
    </source>
</evidence>
<dbReference type="InterPro" id="IPR010260">
    <property type="entry name" value="AlpA"/>
</dbReference>
<sequence length="65" mass="7719">MNNKPLDRLIKIEEVMLQIGMGRTKLYDMIQLEEFPAPVKLGRYSRWSQLEVQDWIEQQKGKRAA</sequence>
<reference evidence="2" key="1">
    <citation type="submission" date="2015-05" db="EMBL/GenBank/DDBJ databases">
        <title>Draft genome sequencing of a biphenyl-degrading bacterium, Pseudomonas balearica KF707 (=NBRC110670).</title>
        <authorList>
            <person name="Kimura N."/>
            <person name="Hirose J."/>
            <person name="Watanabe T."/>
            <person name="Suenaga H."/>
            <person name="Fujihara H."/>
            <person name="Noguchi M."/>
            <person name="Hashimoto M."/>
            <person name="Shimodaira J."/>
            <person name="Tsuchikane K."/>
            <person name="Hosoyama A."/>
            <person name="Yamazoe A."/>
            <person name="Fujita N."/>
            <person name="Furukawa K."/>
        </authorList>
    </citation>
    <scope>NUCLEOTIDE SEQUENCE [LARGE SCALE GENOMIC DNA]</scope>
    <source>
        <strain evidence="2">DSM 10086 / NBRC 110670 / KF707</strain>
    </source>
</reference>
<dbReference type="Proteomes" id="UP000218554">
    <property type="component" value="Chromosome"/>
</dbReference>
<dbReference type="Gene3D" id="1.10.238.160">
    <property type="match status" value="1"/>
</dbReference>
<proteinExistence type="predicted"/>
<reference evidence="1 2" key="2">
    <citation type="journal article" date="2017" name="Int. J. Syst. Evol. Microbiol.">
        <title>Pseudomonas furukawaii sp. nov., a polychlorinated biphenyl-degrading bacterium isolated from biphenyl-contaminated soil in Japan.</title>
        <authorList>
            <person name="Kimura N."/>
            <person name="Watanabe T."/>
            <person name="Suenaga H."/>
            <person name="Fujihara H."/>
            <person name="Futagami T."/>
            <person name="Goto M."/>
            <person name="Hanada S."/>
            <person name="Hirose J."/>
        </authorList>
    </citation>
    <scope>NUCLEOTIDE SEQUENCE [LARGE SCALE GENOMIC DNA]</scope>
    <source>
        <strain evidence="2">DSM 10086 / NBRC 110670 / KF707</strain>
    </source>
</reference>
<keyword evidence="2" id="KW-1185">Reference proteome</keyword>
<dbReference type="RefSeq" id="WP_004421194.1">
    <property type="nucleotide sequence ID" value="NZ_AJMR01000099.1"/>
</dbReference>
<evidence type="ECO:0000313" key="2">
    <source>
        <dbReference type="Proteomes" id="UP000218554"/>
    </source>
</evidence>
<protein>
    <submittedName>
        <fullName evidence="1">Uncharacterized protein</fullName>
    </submittedName>
</protein>
<dbReference type="AlphaFoldDB" id="A0AAD1C5R9"/>
<organism evidence="1 2">
    <name type="scientific">Metapseudomonas furukawaii</name>
    <name type="common">Pseudomonas furukawaii</name>
    <dbReference type="NCBI Taxonomy" id="1149133"/>
    <lineage>
        <taxon>Bacteria</taxon>
        <taxon>Pseudomonadati</taxon>
        <taxon>Pseudomonadota</taxon>
        <taxon>Gammaproteobacteria</taxon>
        <taxon>Pseudomonadales</taxon>
        <taxon>Pseudomonadaceae</taxon>
        <taxon>Metapseudomonas</taxon>
    </lineage>
</organism>